<dbReference type="EMBL" id="AUYC01000020">
    <property type="protein sequence ID" value="KZN64804.1"/>
    <property type="molecule type" value="Genomic_DNA"/>
</dbReference>
<feature type="transmembrane region" description="Helical" evidence="2">
    <location>
        <begin position="434"/>
        <end position="456"/>
    </location>
</feature>
<dbReference type="AlphaFoldDB" id="A0A167LLS4"/>
<dbReference type="RefSeq" id="WP_063367405.1">
    <property type="nucleotide sequence ID" value="NZ_AUYC01000020.1"/>
</dbReference>
<keyword evidence="2" id="KW-1133">Transmembrane helix</keyword>
<evidence type="ECO:0000256" key="2">
    <source>
        <dbReference type="SAM" id="Phobius"/>
    </source>
</evidence>
<feature type="compositionally biased region" description="Basic and acidic residues" evidence="1">
    <location>
        <begin position="322"/>
        <end position="358"/>
    </location>
</feature>
<dbReference type="Proteomes" id="UP000076486">
    <property type="component" value="Unassembled WGS sequence"/>
</dbReference>
<feature type="transmembrane region" description="Helical" evidence="2">
    <location>
        <begin position="547"/>
        <end position="566"/>
    </location>
</feature>
<evidence type="ECO:0000313" key="4">
    <source>
        <dbReference type="EMBL" id="KZN64804.1"/>
    </source>
</evidence>
<keyword evidence="3" id="KW-0732">Signal</keyword>
<reference evidence="4 5" key="1">
    <citation type="submission" date="2013-07" db="EMBL/GenBank/DDBJ databases">
        <title>Comparative Genomic and Metabolomic Analysis of Twelve Strains of Pseudoalteromonas luteoviolacea.</title>
        <authorList>
            <person name="Vynne N.G."/>
            <person name="Mansson M."/>
            <person name="Gram L."/>
        </authorList>
    </citation>
    <scope>NUCLEOTIDE SEQUENCE [LARGE SCALE GENOMIC DNA]</scope>
    <source>
        <strain evidence="4 5">CPMOR-1</strain>
    </source>
</reference>
<feature type="signal peptide" evidence="3">
    <location>
        <begin position="1"/>
        <end position="25"/>
    </location>
</feature>
<accession>A0A167LLS4</accession>
<feature type="transmembrane region" description="Helical" evidence="2">
    <location>
        <begin position="500"/>
        <end position="521"/>
    </location>
</feature>
<gene>
    <name evidence="4" type="ORF">N473_13505</name>
</gene>
<protein>
    <submittedName>
        <fullName evidence="4">Uncharacterized protein</fullName>
    </submittedName>
</protein>
<sequence length="567" mass="63151">MKKLLLSSLYGLSALTTIHSNAVLAAPYQVDLHSYFEGISFQQNDESTNANKFRLSLGDVKVTNIKEGKNTVEVKLLDKNGTKHAAWLCNTNVDYSEEDPGNTRFLSCTGEGSMHGYQYIDMDPKAYTMNFYHKGSLFQTYEFALEKNEFVKQEKNLKVASLWDDYAAIGEARMDIWQSSSLELIKPAPNTLDSAPGGTRLDFHLIYKNNVIGEGHGSMKAYEGRLKFTGVSFTKPHEERGGRIAVSSMEDGEYLIIAYKDKTIPVESYTFQVKDGKVVRTGRQLSNDVDAIYSDTGMNWFLKSTADLNKLAENVNYPEDPKEIRKREKEKQRLAAEAKKKAEKEQRAKEAAKRKEQQRIAQAEAKAKREQAKLEAEQKKEQARLEREQQQAELKAQREEQQAELKAQREEQQAQAQANMEQAREDALQANSGAFSFSLNQLLLALTLMSSGLLIAKSRVLTKVPQIGKTVSTIEGQSLYVGYAVIGLGIFDFLTDLLSFSPIIGGGLTQAAAIASGVLLLKNDAKVNQIKPIAKFKEMIMPYEEQIGLAAIAIGVLHLLVGGLPLI</sequence>
<dbReference type="PATRIC" id="fig|1365248.3.peg.1612"/>
<comment type="caution">
    <text evidence="4">The sequence shown here is derived from an EMBL/GenBank/DDBJ whole genome shotgun (WGS) entry which is preliminary data.</text>
</comment>
<keyword evidence="2" id="KW-0472">Membrane</keyword>
<keyword evidence="2" id="KW-0812">Transmembrane</keyword>
<proteinExistence type="predicted"/>
<name>A0A167LLS4_9GAMM</name>
<organism evidence="4 5">
    <name type="scientific">Pseudoalteromonas luteoviolacea CPMOR-1</name>
    <dbReference type="NCBI Taxonomy" id="1365248"/>
    <lineage>
        <taxon>Bacteria</taxon>
        <taxon>Pseudomonadati</taxon>
        <taxon>Pseudomonadota</taxon>
        <taxon>Gammaproteobacteria</taxon>
        <taxon>Alteromonadales</taxon>
        <taxon>Pseudoalteromonadaceae</taxon>
        <taxon>Pseudoalteromonas</taxon>
    </lineage>
</organism>
<feature type="transmembrane region" description="Helical" evidence="2">
    <location>
        <begin position="477"/>
        <end position="494"/>
    </location>
</feature>
<evidence type="ECO:0000313" key="5">
    <source>
        <dbReference type="Proteomes" id="UP000076486"/>
    </source>
</evidence>
<evidence type="ECO:0000256" key="1">
    <source>
        <dbReference type="SAM" id="MobiDB-lite"/>
    </source>
</evidence>
<feature type="chain" id="PRO_5007889936" evidence="3">
    <location>
        <begin position="26"/>
        <end position="567"/>
    </location>
</feature>
<feature type="compositionally biased region" description="Basic and acidic residues" evidence="1">
    <location>
        <begin position="365"/>
        <end position="412"/>
    </location>
</feature>
<evidence type="ECO:0000256" key="3">
    <source>
        <dbReference type="SAM" id="SignalP"/>
    </source>
</evidence>
<feature type="region of interest" description="Disordered" evidence="1">
    <location>
        <begin position="322"/>
        <end position="425"/>
    </location>
</feature>